<dbReference type="InterPro" id="IPR011059">
    <property type="entry name" value="Metal-dep_hydrolase_composite"/>
</dbReference>
<dbReference type="InterPro" id="IPR050138">
    <property type="entry name" value="DHOase/Allantoinase_Hydrolase"/>
</dbReference>
<keyword evidence="4" id="KW-1185">Reference proteome</keyword>
<reference evidence="3 4" key="1">
    <citation type="submission" date="2019-08" db="EMBL/GenBank/DDBJ databases">
        <title>Lewinella sp. strain SSH13 Genome sequencing and assembly.</title>
        <authorList>
            <person name="Kim I."/>
        </authorList>
    </citation>
    <scope>NUCLEOTIDE SEQUENCE [LARGE SCALE GENOMIC DNA]</scope>
    <source>
        <strain evidence="3 4">SSH13</strain>
    </source>
</reference>
<sequence length="421" mass="45464">MLIRNAKIVDLNGPNHGKTLDVRIEGGLIAELGEKLKAKEKEEVKDLSGLHISPGFTDLGAYLGDPGFEEREDIASLRAAAAAGGYTSVAVLPNTDPVRQSVADVAYLIRQNGAHPTDLIPLAALSKNLDGKDMTEMLELNDAGAPVFTDGPEHKVSGSLLKRTLEYSKVRDLVVMISPYDEQLVPDGQMHEGEVSTRLGLRGIPAMSETIPLKEAMDILEYTGGVLYVHLLSTEAGVAEVRRAKAQGLSVYATVSAHHLQFTAEELGSFDPNFKMLPPLRGESDRMALIEGLKDGTIDAIVSNHFARHGEEKDLEFSYADFGAIGLQTAFRQALLALKDHLSLEEIVARFSTRPTRLLGPDPLHLRSGAPANLTLFTPDGEEEFLATELKGKTNNSPLLGKTLPGAILGVVNNGVVHWNE</sequence>
<dbReference type="CDD" id="cd01317">
    <property type="entry name" value="DHOase_IIa"/>
    <property type="match status" value="1"/>
</dbReference>
<comment type="caution">
    <text evidence="3">The sequence shown here is derived from an EMBL/GenBank/DDBJ whole genome shotgun (WGS) entry which is preliminary data.</text>
</comment>
<protein>
    <submittedName>
        <fullName evidence="3">Dihydroorotase</fullName>
    </submittedName>
</protein>
<evidence type="ECO:0000256" key="1">
    <source>
        <dbReference type="ARBA" id="ARBA00022975"/>
    </source>
</evidence>
<name>A0A5C7F8U3_9BACT</name>
<evidence type="ECO:0000259" key="2">
    <source>
        <dbReference type="Pfam" id="PF12890"/>
    </source>
</evidence>
<dbReference type="EMBL" id="VOXD01000037">
    <property type="protein sequence ID" value="TXF87082.1"/>
    <property type="molecule type" value="Genomic_DNA"/>
</dbReference>
<dbReference type="NCBIfam" id="TIGR00857">
    <property type="entry name" value="pyrC_multi"/>
    <property type="match status" value="1"/>
</dbReference>
<dbReference type="GO" id="GO:0004151">
    <property type="term" value="F:dihydroorotase activity"/>
    <property type="evidence" value="ECO:0007669"/>
    <property type="project" value="InterPro"/>
</dbReference>
<gene>
    <name evidence="3" type="ORF">FUA23_18995</name>
</gene>
<dbReference type="PANTHER" id="PTHR43668:SF2">
    <property type="entry name" value="ALLANTOINASE"/>
    <property type="match status" value="1"/>
</dbReference>
<keyword evidence="1" id="KW-0665">Pyrimidine biosynthesis</keyword>
<dbReference type="Pfam" id="PF12890">
    <property type="entry name" value="DHOase"/>
    <property type="match status" value="1"/>
</dbReference>
<proteinExistence type="predicted"/>
<dbReference type="AlphaFoldDB" id="A0A5C7F8U3"/>
<dbReference type="SUPFAM" id="SSF51556">
    <property type="entry name" value="Metallo-dependent hydrolases"/>
    <property type="match status" value="1"/>
</dbReference>
<dbReference type="Proteomes" id="UP000321907">
    <property type="component" value="Unassembled WGS sequence"/>
</dbReference>
<dbReference type="GO" id="GO:0046872">
    <property type="term" value="F:metal ion binding"/>
    <property type="evidence" value="ECO:0007669"/>
    <property type="project" value="InterPro"/>
</dbReference>
<accession>A0A5C7F8U3</accession>
<dbReference type="Gene3D" id="2.30.40.10">
    <property type="entry name" value="Urease, subunit C, domain 1"/>
    <property type="match status" value="1"/>
</dbReference>
<dbReference type="Gene3D" id="3.20.20.140">
    <property type="entry name" value="Metal-dependent hydrolases"/>
    <property type="match status" value="1"/>
</dbReference>
<feature type="domain" description="Dihydroorotase catalytic" evidence="2">
    <location>
        <begin position="52"/>
        <end position="234"/>
    </location>
</feature>
<dbReference type="GO" id="GO:0006145">
    <property type="term" value="P:purine nucleobase catabolic process"/>
    <property type="evidence" value="ECO:0007669"/>
    <property type="project" value="TreeGrafter"/>
</dbReference>
<dbReference type="SUPFAM" id="SSF51338">
    <property type="entry name" value="Composite domain of metallo-dependent hydrolases"/>
    <property type="match status" value="1"/>
</dbReference>
<dbReference type="OrthoDB" id="9765462at2"/>
<dbReference type="GO" id="GO:0005737">
    <property type="term" value="C:cytoplasm"/>
    <property type="evidence" value="ECO:0007669"/>
    <property type="project" value="TreeGrafter"/>
</dbReference>
<evidence type="ECO:0000313" key="4">
    <source>
        <dbReference type="Proteomes" id="UP000321907"/>
    </source>
</evidence>
<dbReference type="InterPro" id="IPR004722">
    <property type="entry name" value="DHOase"/>
</dbReference>
<organism evidence="3 4">
    <name type="scientific">Neolewinella aurantiaca</name>
    <dbReference type="NCBI Taxonomy" id="2602767"/>
    <lineage>
        <taxon>Bacteria</taxon>
        <taxon>Pseudomonadati</taxon>
        <taxon>Bacteroidota</taxon>
        <taxon>Saprospiria</taxon>
        <taxon>Saprospirales</taxon>
        <taxon>Lewinellaceae</taxon>
        <taxon>Neolewinella</taxon>
    </lineage>
</organism>
<dbReference type="GO" id="GO:0006221">
    <property type="term" value="P:pyrimidine nucleotide biosynthetic process"/>
    <property type="evidence" value="ECO:0007669"/>
    <property type="project" value="UniProtKB-KW"/>
</dbReference>
<dbReference type="GO" id="GO:0004038">
    <property type="term" value="F:allantoinase activity"/>
    <property type="evidence" value="ECO:0007669"/>
    <property type="project" value="TreeGrafter"/>
</dbReference>
<dbReference type="RefSeq" id="WP_147932352.1">
    <property type="nucleotide sequence ID" value="NZ_VOXD01000037.1"/>
</dbReference>
<dbReference type="InterPro" id="IPR032466">
    <property type="entry name" value="Metal_Hydrolase"/>
</dbReference>
<dbReference type="InterPro" id="IPR024403">
    <property type="entry name" value="DHOase_cat"/>
</dbReference>
<evidence type="ECO:0000313" key="3">
    <source>
        <dbReference type="EMBL" id="TXF87082.1"/>
    </source>
</evidence>
<dbReference type="PANTHER" id="PTHR43668">
    <property type="entry name" value="ALLANTOINASE"/>
    <property type="match status" value="1"/>
</dbReference>